<sequence length="299" mass="31308">MLRRVGLTLLLAALAVPGLSPSASASPGFPPSFALPHGFQPEGIAVGPGPVAYFGSLADGAIYRADLRTGRGRVISEGPGTPSVGMKTDARGRLFVAGGAAGDARVVDTRTGDVLASYQLAEGAAFINDVVLTRDAAWFTDSLNPVLHRLPLTGHRLPARADTVPLTGDLVYQEGFNANGIAATPDGRGLLVVQTNTGSLFRVEPSGVTHRVAVPITLTFGDGLLQRGSTVYVVQNRLNTLTELRLRGDTATVARQVTDPRFDVPTTVGHFAGRLYLPNARFTTTPGPDVTYTVNSVPA</sequence>
<dbReference type="EMBL" id="MSIF01000012">
    <property type="protein sequence ID" value="OLF08332.1"/>
    <property type="molecule type" value="Genomic_DNA"/>
</dbReference>
<keyword evidence="3" id="KW-1185">Reference proteome</keyword>
<feature type="chain" id="PRO_5031535626" evidence="1">
    <location>
        <begin position="26"/>
        <end position="299"/>
    </location>
</feature>
<keyword evidence="1" id="KW-0732">Signal</keyword>
<dbReference type="SUPFAM" id="SSF63829">
    <property type="entry name" value="Calcium-dependent phosphotriesterase"/>
    <property type="match status" value="1"/>
</dbReference>
<evidence type="ECO:0000313" key="2">
    <source>
        <dbReference type="EMBL" id="OLF08332.1"/>
    </source>
</evidence>
<gene>
    <name evidence="2" type="ORF">BLA60_23140</name>
</gene>
<reference evidence="2 3" key="1">
    <citation type="submission" date="2016-12" db="EMBL/GenBank/DDBJ databases">
        <title>The draft genome sequence of Actinophytocola xinjiangensis.</title>
        <authorList>
            <person name="Wang W."/>
            <person name="Yuan L."/>
        </authorList>
    </citation>
    <scope>NUCLEOTIDE SEQUENCE [LARGE SCALE GENOMIC DNA]</scope>
    <source>
        <strain evidence="2 3">CGMCC 4.4663</strain>
    </source>
</reference>
<proteinExistence type="predicted"/>
<dbReference type="OrthoDB" id="504981at2"/>
<protein>
    <submittedName>
        <fullName evidence="2">Superoxide dismutase</fullName>
    </submittedName>
</protein>
<dbReference type="InterPro" id="IPR011042">
    <property type="entry name" value="6-blade_b-propeller_TolB-like"/>
</dbReference>
<comment type="caution">
    <text evidence="2">The sequence shown here is derived from an EMBL/GenBank/DDBJ whole genome shotgun (WGS) entry which is preliminary data.</text>
</comment>
<name>A0A7Z1AXH2_9PSEU</name>
<dbReference type="RefSeq" id="WP_075135074.1">
    <property type="nucleotide sequence ID" value="NZ_MSIF01000012.1"/>
</dbReference>
<accession>A0A7Z1AXH2</accession>
<evidence type="ECO:0000256" key="1">
    <source>
        <dbReference type="SAM" id="SignalP"/>
    </source>
</evidence>
<dbReference type="AlphaFoldDB" id="A0A7Z1AXH2"/>
<feature type="signal peptide" evidence="1">
    <location>
        <begin position="1"/>
        <end position="25"/>
    </location>
</feature>
<dbReference type="Gene3D" id="2.120.10.30">
    <property type="entry name" value="TolB, C-terminal domain"/>
    <property type="match status" value="1"/>
</dbReference>
<organism evidence="2 3">
    <name type="scientific">Actinophytocola xinjiangensis</name>
    <dbReference type="NCBI Taxonomy" id="485602"/>
    <lineage>
        <taxon>Bacteria</taxon>
        <taxon>Bacillati</taxon>
        <taxon>Actinomycetota</taxon>
        <taxon>Actinomycetes</taxon>
        <taxon>Pseudonocardiales</taxon>
        <taxon>Pseudonocardiaceae</taxon>
    </lineage>
</organism>
<evidence type="ECO:0000313" key="3">
    <source>
        <dbReference type="Proteomes" id="UP000185696"/>
    </source>
</evidence>
<dbReference type="Proteomes" id="UP000185696">
    <property type="component" value="Unassembled WGS sequence"/>
</dbReference>